<evidence type="ECO:0000256" key="3">
    <source>
        <dbReference type="ARBA" id="ARBA00011970"/>
    </source>
</evidence>
<keyword evidence="6" id="KW-0677">Repeat</keyword>
<evidence type="ECO:0000256" key="7">
    <source>
        <dbReference type="ARBA" id="ARBA00022803"/>
    </source>
</evidence>
<evidence type="ECO:0000313" key="10">
    <source>
        <dbReference type="EMBL" id="KAF9822187.1"/>
    </source>
</evidence>
<feature type="domain" description="O-GlcNAc transferase C-terminal" evidence="9">
    <location>
        <begin position="455"/>
        <end position="663"/>
    </location>
</feature>
<evidence type="ECO:0000256" key="4">
    <source>
        <dbReference type="ARBA" id="ARBA00022676"/>
    </source>
</evidence>
<dbReference type="GO" id="GO:0097363">
    <property type="term" value="F:protein O-acetylglucosaminyltransferase activity"/>
    <property type="evidence" value="ECO:0007669"/>
    <property type="project" value="UniProtKB-EC"/>
</dbReference>
<keyword evidence="5" id="KW-0808">Transferase</keyword>
<dbReference type="Pfam" id="PF13181">
    <property type="entry name" value="TPR_8"/>
    <property type="match status" value="1"/>
</dbReference>
<gene>
    <name evidence="10" type="ORF">IEO21_00181</name>
</gene>
<dbReference type="Gene3D" id="3.40.50.11380">
    <property type="match status" value="2"/>
</dbReference>
<evidence type="ECO:0000256" key="1">
    <source>
        <dbReference type="ARBA" id="ARBA00004922"/>
    </source>
</evidence>
<dbReference type="InterPro" id="IPR011990">
    <property type="entry name" value="TPR-like_helical_dom_sf"/>
</dbReference>
<feature type="repeat" description="TPR" evidence="8">
    <location>
        <begin position="212"/>
        <end position="245"/>
    </location>
</feature>
<protein>
    <recommendedName>
        <fullName evidence="3">protein O-GlcNAc transferase</fullName>
        <ecNumber evidence="3">2.4.1.255</ecNumber>
    </recommendedName>
</protein>
<reference evidence="10" key="1">
    <citation type="submission" date="2020-11" db="EMBL/GenBank/DDBJ databases">
        <authorList>
            <person name="Koelle M."/>
            <person name="Horta M.A.C."/>
            <person name="Nowrousian M."/>
            <person name="Ohm R.A."/>
            <person name="Benz P."/>
            <person name="Pilgard A."/>
        </authorList>
    </citation>
    <scope>NUCLEOTIDE SEQUENCE</scope>
    <source>
        <strain evidence="10">FPRL280</strain>
    </source>
</reference>
<keyword evidence="7 8" id="KW-0802">TPR repeat</keyword>
<feature type="repeat" description="TPR" evidence="8">
    <location>
        <begin position="246"/>
        <end position="279"/>
    </location>
</feature>
<dbReference type="InterPro" id="IPR029489">
    <property type="entry name" value="OGT/SEC/SPY_C"/>
</dbReference>
<dbReference type="GO" id="GO:0006493">
    <property type="term" value="P:protein O-linked glycosylation"/>
    <property type="evidence" value="ECO:0007669"/>
    <property type="project" value="TreeGrafter"/>
</dbReference>
<dbReference type="AlphaFoldDB" id="A0A8H7PC85"/>
<evidence type="ECO:0000259" key="9">
    <source>
        <dbReference type="Pfam" id="PF13844"/>
    </source>
</evidence>
<dbReference type="Proteomes" id="UP000639403">
    <property type="component" value="Unassembled WGS sequence"/>
</dbReference>
<dbReference type="InterPro" id="IPR019734">
    <property type="entry name" value="TPR_rpt"/>
</dbReference>
<evidence type="ECO:0000256" key="2">
    <source>
        <dbReference type="ARBA" id="ARBA00005386"/>
    </source>
</evidence>
<comment type="pathway">
    <text evidence="1">Protein modification; protein glycosylation.</text>
</comment>
<organism evidence="10 11">
    <name type="scientific">Rhodonia placenta</name>
    <dbReference type="NCBI Taxonomy" id="104341"/>
    <lineage>
        <taxon>Eukaryota</taxon>
        <taxon>Fungi</taxon>
        <taxon>Dikarya</taxon>
        <taxon>Basidiomycota</taxon>
        <taxon>Agaricomycotina</taxon>
        <taxon>Agaricomycetes</taxon>
        <taxon>Polyporales</taxon>
        <taxon>Adustoporiaceae</taxon>
        <taxon>Rhodonia</taxon>
    </lineage>
</organism>
<proteinExistence type="inferred from homology"/>
<dbReference type="Gene3D" id="1.25.40.10">
    <property type="entry name" value="Tetratricopeptide repeat domain"/>
    <property type="match status" value="2"/>
</dbReference>
<dbReference type="PROSITE" id="PS50293">
    <property type="entry name" value="TPR_REGION"/>
    <property type="match status" value="1"/>
</dbReference>
<dbReference type="SUPFAM" id="SSF48452">
    <property type="entry name" value="TPR-like"/>
    <property type="match status" value="1"/>
</dbReference>
<dbReference type="EMBL" id="JADOXO010000001">
    <property type="protein sequence ID" value="KAF9822187.1"/>
    <property type="molecule type" value="Genomic_DNA"/>
</dbReference>
<evidence type="ECO:0000313" key="11">
    <source>
        <dbReference type="Proteomes" id="UP000639403"/>
    </source>
</evidence>
<keyword evidence="4" id="KW-0328">Glycosyltransferase</keyword>
<reference evidence="10" key="2">
    <citation type="journal article" name="Front. Microbiol.">
        <title>Degradative Capacity of Two Strains of Rhodonia placenta: From Phenotype to Genotype.</title>
        <authorList>
            <person name="Kolle M."/>
            <person name="Horta M.A.C."/>
            <person name="Nowrousian M."/>
            <person name="Ohm R.A."/>
            <person name="Benz J.P."/>
            <person name="Pilgard A."/>
        </authorList>
    </citation>
    <scope>NUCLEOTIDE SEQUENCE</scope>
    <source>
        <strain evidence="10">FPRL280</strain>
    </source>
</reference>
<dbReference type="PANTHER" id="PTHR44998:SF1">
    <property type="entry name" value="UDP-N-ACETYLGLUCOSAMINE--PEPTIDE N-ACETYLGLUCOSAMINYLTRANSFERASE 110 KDA SUBUNIT"/>
    <property type="match status" value="1"/>
</dbReference>
<evidence type="ECO:0000256" key="8">
    <source>
        <dbReference type="PROSITE-ProRule" id="PRU00339"/>
    </source>
</evidence>
<dbReference type="EC" id="2.4.1.255" evidence="3"/>
<dbReference type="PANTHER" id="PTHR44998">
    <property type="match status" value="1"/>
</dbReference>
<dbReference type="Pfam" id="PF13844">
    <property type="entry name" value="Glyco_transf_41"/>
    <property type="match status" value="2"/>
</dbReference>
<evidence type="ECO:0000256" key="6">
    <source>
        <dbReference type="ARBA" id="ARBA00022737"/>
    </source>
</evidence>
<sequence>MLSSSSSVPIPAEIIGSLSIDGYPPFLDRIMQPPFDLFRTVHDSAERLLNALLSLGGGVLPTLLLLPEQLVRLPMVLFPFSVGVLPAICTRNSQTGSWEIPPESTRQNTNLMMSTILLTVAKQLQDESLAHTVLPGIEGTMKVSTSLITLLYYLALSLSPSPSTYNNLGILLCTLSSARPVRNIQGQKQLLDGPTLARLYYQAGLQLEPTHPHILTNLGSLLKDQGHVDEAIELYMKAVQRKPDFDIALTNLGNAIKDVGRSWDAIQYYRRAVALNPNLFEATCGLLNSLCSICDWRGRGAVPHEVGVDDDGALVSPSESGTPGWITKMVDICMQQIALGYTQIVGIIDRSSDVDGWLQALQAVQGRPLREDEKARWRACLARYYSNEDRAMSGVNEVGFIIRFIDWVQPRLQRRWYLRLYGKALRSEQPVSPLEDLSAHFLRPVLPANLTIPPVPSVLPFHTFTYPLSARITRLIAHRNALRISYLGLSQAWLPKHVFRPPSPPFRGKLNIGYVSNDINDHPLSHLMQSVFGLHDRNFFNVHLYTTSPWDGSDYRPRIANKVENVVDVSTWSAHAIAEHILAQNIHIRWCDYLVGCETSCPPSMSVMDLWRRGRRGEQDQARVAFDFDADPESSSEDWIYTEKLIYIPHSFMVTDHRQSFRKDENLTYEERLKIHPDQLWYEEERRRSRMRRALFPDIPQDTVIFANFSQVSPWQASYSAIFAVWLDILTKVPRSILWLLRFPSAGEEHLLRTARAWAGEDVASRVRFTSIAKKEDHVYRSRVADLFLDTIECNAHTIAADVLWTGTPILTCPKHAHKMCSRVAASMATATTFGDLMIVHSMEEYRERAIDLAQSVRYMAVHDTPGEVVYRGQGTLINLRRNIFLNRDNLPLFDTERWTRNLEKGLQEAWRRWVEGTQYEMSDDGCIWVHDDKPVSVITYA</sequence>
<evidence type="ECO:0000256" key="5">
    <source>
        <dbReference type="ARBA" id="ARBA00022679"/>
    </source>
</evidence>
<comment type="caution">
    <text evidence="10">The sequence shown here is derived from an EMBL/GenBank/DDBJ whole genome shotgun (WGS) entry which is preliminary data.</text>
</comment>
<name>A0A8H7PC85_9APHY</name>
<dbReference type="PROSITE" id="PS50005">
    <property type="entry name" value="TPR"/>
    <property type="match status" value="2"/>
</dbReference>
<accession>A0A8H7PC85</accession>
<feature type="domain" description="O-GlcNAc transferase C-terminal" evidence="9">
    <location>
        <begin position="698"/>
        <end position="861"/>
    </location>
</feature>
<dbReference type="SMART" id="SM00028">
    <property type="entry name" value="TPR"/>
    <property type="match status" value="2"/>
</dbReference>
<dbReference type="Gene3D" id="3.40.50.2000">
    <property type="entry name" value="Glycogen Phosphorylase B"/>
    <property type="match status" value="1"/>
</dbReference>
<comment type="similarity">
    <text evidence="2">Belongs to the glycosyltransferase 41 family. O-GlcNAc transferase subfamily.</text>
</comment>